<feature type="domain" description="Tripartite ATP-independent periplasmic transporters DctQ component" evidence="10">
    <location>
        <begin position="34"/>
        <end position="159"/>
    </location>
</feature>
<keyword evidence="2 9" id="KW-0813">Transport</keyword>
<feature type="transmembrane region" description="Helical" evidence="9">
    <location>
        <begin position="57"/>
        <end position="75"/>
    </location>
</feature>
<name>A0A9E7ZWF9_9HYPH</name>
<dbReference type="PANTHER" id="PTHR35011">
    <property type="entry name" value="2,3-DIKETO-L-GULONATE TRAP TRANSPORTER SMALL PERMEASE PROTEIN YIAM"/>
    <property type="match status" value="1"/>
</dbReference>
<feature type="transmembrane region" description="Helical" evidence="9">
    <location>
        <begin position="21"/>
        <end position="37"/>
    </location>
</feature>
<organism evidence="11">
    <name type="scientific">Bosea sp. NBC_00436</name>
    <dbReference type="NCBI Taxonomy" id="2969620"/>
    <lineage>
        <taxon>Bacteria</taxon>
        <taxon>Pseudomonadati</taxon>
        <taxon>Pseudomonadota</taxon>
        <taxon>Alphaproteobacteria</taxon>
        <taxon>Hyphomicrobiales</taxon>
        <taxon>Boseaceae</taxon>
        <taxon>Bosea</taxon>
    </lineage>
</organism>
<keyword evidence="4 9" id="KW-0997">Cell inner membrane</keyword>
<evidence type="ECO:0000256" key="4">
    <source>
        <dbReference type="ARBA" id="ARBA00022519"/>
    </source>
</evidence>
<feature type="transmembrane region" description="Helical" evidence="9">
    <location>
        <begin position="96"/>
        <end position="117"/>
    </location>
</feature>
<evidence type="ECO:0000256" key="6">
    <source>
        <dbReference type="ARBA" id="ARBA00022989"/>
    </source>
</evidence>
<sequence length="169" mass="19678">MHTAPAEPEDTGTWTARLRRFAALVPALLFALVFLIFNYKIVTRYLEHDEAAWADEVSVILFIWIIFWANAFVVRDREQITFDLAYRPLPDRWKRVVALARLVTVGGIFAAALPGSLDYIAFLWRERTPVLNLRLDIIYSCFGLFLVAVVVRSAWLAWRLLGPRWRHYL</sequence>
<evidence type="ECO:0000256" key="2">
    <source>
        <dbReference type="ARBA" id="ARBA00022448"/>
    </source>
</evidence>
<keyword evidence="3" id="KW-1003">Cell membrane</keyword>
<protein>
    <recommendedName>
        <fullName evidence="9">TRAP transporter small permease protein</fullName>
    </recommendedName>
</protein>
<feature type="transmembrane region" description="Helical" evidence="9">
    <location>
        <begin position="137"/>
        <end position="158"/>
    </location>
</feature>
<dbReference type="PANTHER" id="PTHR35011:SF2">
    <property type="entry name" value="2,3-DIKETO-L-GULONATE TRAP TRANSPORTER SMALL PERMEASE PROTEIN YIAM"/>
    <property type="match status" value="1"/>
</dbReference>
<comment type="function">
    <text evidence="9">Part of the tripartite ATP-independent periplasmic (TRAP) transport system.</text>
</comment>
<dbReference type="GO" id="GO:0015740">
    <property type="term" value="P:C4-dicarboxylate transport"/>
    <property type="evidence" value="ECO:0007669"/>
    <property type="project" value="TreeGrafter"/>
</dbReference>
<keyword evidence="6 9" id="KW-1133">Transmembrane helix</keyword>
<evidence type="ECO:0000256" key="8">
    <source>
        <dbReference type="ARBA" id="ARBA00038436"/>
    </source>
</evidence>
<gene>
    <name evidence="11" type="ORF">NWE54_06555</name>
</gene>
<dbReference type="InterPro" id="IPR055348">
    <property type="entry name" value="DctQ"/>
</dbReference>
<dbReference type="AlphaFoldDB" id="A0A9E7ZWF9"/>
<accession>A0A9E7ZWF9</accession>
<dbReference type="InterPro" id="IPR007387">
    <property type="entry name" value="TRAP_DctQ"/>
</dbReference>
<comment type="subcellular location">
    <subcellularLocation>
        <location evidence="1 9">Cell inner membrane</location>
        <topology evidence="1 9">Multi-pass membrane protein</topology>
    </subcellularLocation>
</comment>
<evidence type="ECO:0000256" key="9">
    <source>
        <dbReference type="RuleBase" id="RU369079"/>
    </source>
</evidence>
<proteinExistence type="inferred from homology"/>
<dbReference type="Pfam" id="PF04290">
    <property type="entry name" value="DctQ"/>
    <property type="match status" value="1"/>
</dbReference>
<reference evidence="11" key="1">
    <citation type="submission" date="2022-08" db="EMBL/GenBank/DDBJ databases">
        <title>Complete Genome Sequences of 2 Bosea sp. soil isolates.</title>
        <authorList>
            <person name="Alvarez Arevalo M."/>
            <person name="Sterndorff E.B."/>
            <person name="Faurdal D."/>
            <person name="Joergensen T.S."/>
            <person name="Weber T."/>
        </authorList>
    </citation>
    <scope>NUCLEOTIDE SEQUENCE</scope>
    <source>
        <strain evidence="11">NBC_00436</strain>
    </source>
</reference>
<dbReference type="EMBL" id="CP102774">
    <property type="protein sequence ID" value="UZF88442.1"/>
    <property type="molecule type" value="Genomic_DNA"/>
</dbReference>
<evidence type="ECO:0000256" key="5">
    <source>
        <dbReference type="ARBA" id="ARBA00022692"/>
    </source>
</evidence>
<evidence type="ECO:0000256" key="3">
    <source>
        <dbReference type="ARBA" id="ARBA00022475"/>
    </source>
</evidence>
<dbReference type="GO" id="GO:0005886">
    <property type="term" value="C:plasma membrane"/>
    <property type="evidence" value="ECO:0007669"/>
    <property type="project" value="UniProtKB-SubCell"/>
</dbReference>
<comment type="similarity">
    <text evidence="8 9">Belongs to the TRAP transporter small permease family.</text>
</comment>
<dbReference type="GO" id="GO:0022857">
    <property type="term" value="F:transmembrane transporter activity"/>
    <property type="evidence" value="ECO:0007669"/>
    <property type="project" value="UniProtKB-UniRule"/>
</dbReference>
<evidence type="ECO:0000256" key="7">
    <source>
        <dbReference type="ARBA" id="ARBA00023136"/>
    </source>
</evidence>
<keyword evidence="5 9" id="KW-0812">Transmembrane</keyword>
<keyword evidence="7 9" id="KW-0472">Membrane</keyword>
<evidence type="ECO:0000259" key="10">
    <source>
        <dbReference type="Pfam" id="PF04290"/>
    </source>
</evidence>
<evidence type="ECO:0000313" key="11">
    <source>
        <dbReference type="EMBL" id="UZF88442.1"/>
    </source>
</evidence>
<evidence type="ECO:0000256" key="1">
    <source>
        <dbReference type="ARBA" id="ARBA00004429"/>
    </source>
</evidence>
<comment type="subunit">
    <text evidence="9">The complex comprises the extracytoplasmic solute receptor protein and the two transmembrane proteins.</text>
</comment>